<keyword evidence="1" id="KW-0812">Transmembrane</keyword>
<dbReference type="InterPro" id="IPR013783">
    <property type="entry name" value="Ig-like_fold"/>
</dbReference>
<dbReference type="OMA" id="SIYHEIP"/>
<dbReference type="AlphaFoldDB" id="H3C4I9"/>
<dbReference type="SUPFAM" id="SSF48726">
    <property type="entry name" value="Immunoglobulin"/>
    <property type="match status" value="1"/>
</dbReference>
<evidence type="ECO:0000313" key="5">
    <source>
        <dbReference type="Proteomes" id="UP000007303"/>
    </source>
</evidence>
<reference evidence="4" key="2">
    <citation type="submission" date="2025-08" db="UniProtKB">
        <authorList>
            <consortium name="Ensembl"/>
        </authorList>
    </citation>
    <scope>IDENTIFICATION</scope>
</reference>
<name>H3C4I9_TETNG</name>
<evidence type="ECO:0000259" key="3">
    <source>
        <dbReference type="SMART" id="SM00409"/>
    </source>
</evidence>
<dbReference type="Ensembl" id="ENSTNIT00000000699.1">
    <property type="protein sequence ID" value="ENSTNIP00000003158.1"/>
    <property type="gene ID" value="ENSTNIG00000000031.1"/>
</dbReference>
<keyword evidence="5" id="KW-1185">Reference proteome</keyword>
<evidence type="ECO:0000256" key="1">
    <source>
        <dbReference type="SAM" id="Phobius"/>
    </source>
</evidence>
<evidence type="ECO:0000313" key="4">
    <source>
        <dbReference type="Ensembl" id="ENSTNIP00000003158.1"/>
    </source>
</evidence>
<keyword evidence="1" id="KW-0472">Membrane</keyword>
<dbReference type="InParanoid" id="H3C4I9"/>
<dbReference type="Proteomes" id="UP000007303">
    <property type="component" value="Unassembled WGS sequence"/>
</dbReference>
<keyword evidence="1" id="KW-1133">Transmembrane helix</keyword>
<accession>H3C4I9</accession>
<dbReference type="Gene3D" id="2.60.40.10">
    <property type="entry name" value="Immunoglobulins"/>
    <property type="match status" value="1"/>
</dbReference>
<evidence type="ECO:0000256" key="2">
    <source>
        <dbReference type="SAM" id="SignalP"/>
    </source>
</evidence>
<dbReference type="InterPro" id="IPR036179">
    <property type="entry name" value="Ig-like_dom_sf"/>
</dbReference>
<feature type="domain" description="Immunoglobulin" evidence="3">
    <location>
        <begin position="18"/>
        <end position="119"/>
    </location>
</feature>
<dbReference type="HOGENOM" id="CLU_943237_0_0_1"/>
<organism evidence="4 5">
    <name type="scientific">Tetraodon nigroviridis</name>
    <name type="common">Spotted green pufferfish</name>
    <name type="synonym">Chelonodon nigroviridis</name>
    <dbReference type="NCBI Taxonomy" id="99883"/>
    <lineage>
        <taxon>Eukaryota</taxon>
        <taxon>Metazoa</taxon>
        <taxon>Chordata</taxon>
        <taxon>Craniata</taxon>
        <taxon>Vertebrata</taxon>
        <taxon>Euteleostomi</taxon>
        <taxon>Actinopterygii</taxon>
        <taxon>Neopterygii</taxon>
        <taxon>Teleostei</taxon>
        <taxon>Neoteleostei</taxon>
        <taxon>Acanthomorphata</taxon>
        <taxon>Eupercaria</taxon>
        <taxon>Tetraodontiformes</taxon>
        <taxon>Tetradontoidea</taxon>
        <taxon>Tetraodontidae</taxon>
        <taxon>Tetraodon</taxon>
    </lineage>
</organism>
<dbReference type="InterPro" id="IPR003599">
    <property type="entry name" value="Ig_sub"/>
</dbReference>
<reference evidence="4" key="3">
    <citation type="submission" date="2025-09" db="UniProtKB">
        <authorList>
            <consortium name="Ensembl"/>
        </authorList>
    </citation>
    <scope>IDENTIFICATION</scope>
</reference>
<keyword evidence="2" id="KW-0732">Signal</keyword>
<feature type="transmembrane region" description="Helical" evidence="1">
    <location>
        <begin position="217"/>
        <end position="242"/>
    </location>
</feature>
<dbReference type="Pfam" id="PF07686">
    <property type="entry name" value="V-set"/>
    <property type="match status" value="1"/>
</dbReference>
<protein>
    <recommendedName>
        <fullName evidence="3">Immunoglobulin domain-containing protein</fullName>
    </recommendedName>
</protein>
<dbReference type="InterPro" id="IPR013106">
    <property type="entry name" value="Ig_V-set"/>
</dbReference>
<feature type="signal peptide" evidence="2">
    <location>
        <begin position="1"/>
        <end position="18"/>
    </location>
</feature>
<reference evidence="5" key="1">
    <citation type="journal article" date="2004" name="Nature">
        <title>Genome duplication in the teleost fish Tetraodon nigroviridis reveals the early vertebrate proto-karyotype.</title>
        <authorList>
            <person name="Jaillon O."/>
            <person name="Aury J.-M."/>
            <person name="Brunet F."/>
            <person name="Petit J.-L."/>
            <person name="Stange-Thomann N."/>
            <person name="Mauceli E."/>
            <person name="Bouneau L."/>
            <person name="Fischer C."/>
            <person name="Ozouf-Costaz C."/>
            <person name="Bernot A."/>
            <person name="Nicaud S."/>
            <person name="Jaffe D."/>
            <person name="Fisher S."/>
            <person name="Lutfalla G."/>
            <person name="Dossat C."/>
            <person name="Segurens B."/>
            <person name="Dasilva C."/>
            <person name="Salanoubat M."/>
            <person name="Levy M."/>
            <person name="Boudet N."/>
            <person name="Castellano S."/>
            <person name="Anthouard V."/>
            <person name="Jubin C."/>
            <person name="Castelli V."/>
            <person name="Katinka M."/>
            <person name="Vacherie B."/>
            <person name="Biemont C."/>
            <person name="Skalli Z."/>
            <person name="Cattolico L."/>
            <person name="Poulain J."/>
            <person name="De Berardinis V."/>
            <person name="Cruaud C."/>
            <person name="Duprat S."/>
            <person name="Brottier P."/>
            <person name="Coutanceau J.-P."/>
            <person name="Gouzy J."/>
            <person name="Parra G."/>
            <person name="Lardier G."/>
            <person name="Chapple C."/>
            <person name="McKernan K.J."/>
            <person name="McEwan P."/>
            <person name="Bosak S."/>
            <person name="Kellis M."/>
            <person name="Volff J.-N."/>
            <person name="Guigo R."/>
            <person name="Zody M.C."/>
            <person name="Mesirov J."/>
            <person name="Lindblad-Toh K."/>
            <person name="Birren B."/>
            <person name="Nusbaum C."/>
            <person name="Kahn D."/>
            <person name="Robinson-Rechavi M."/>
            <person name="Laudet V."/>
            <person name="Schachter V."/>
            <person name="Quetier F."/>
            <person name="Saurin W."/>
            <person name="Scarpelli C."/>
            <person name="Wincker P."/>
            <person name="Lander E.S."/>
            <person name="Weissenbach J."/>
            <person name="Roest Crollius H."/>
        </authorList>
    </citation>
    <scope>NUCLEOTIDE SEQUENCE [LARGE SCALE GENOMIC DNA]</scope>
</reference>
<dbReference type="SMART" id="SM00409">
    <property type="entry name" value="IG"/>
    <property type="match status" value="1"/>
</dbReference>
<proteinExistence type="predicted"/>
<sequence length="295" mass="32900">MEIFYLYGLIFMVLVVKSEYVIAPLDGEALLPCDSKVKEGGCHRVQWVKYATGVRSIILSWPKSLSFPDAERVNLRPDENGTHFISLTTLQESDEGLYSCEIWSGWNCIHVQNTTLKIKECKTLQAVQAVQGTTANLSCPLGETAATQRGATHVSWVRYWYRCNYKHEQVQRCYEINLQVKGQGQGLNLPSGTADYFRVEKEVNEEVEVEAQHSSRLVPAAVAAVLLAVAVAVAVALAGFLLHRRRNRRTAAPAAAWRPPTGAGLDIYTNCESMDCAVFKHISIYHEIPAHPDEH</sequence>
<feature type="chain" id="PRO_5003581416" description="Immunoglobulin domain-containing protein" evidence="2">
    <location>
        <begin position="19"/>
        <end position="295"/>
    </location>
</feature>